<comment type="caution">
    <text evidence="3">The sequence shown here is derived from an EMBL/GenBank/DDBJ whole genome shotgun (WGS) entry which is preliminary data.</text>
</comment>
<accession>A0ABR0EPC1</accession>
<reference evidence="3 4" key="1">
    <citation type="journal article" date="2023" name="G3 (Bethesda)">
        <title>A chromosome-level genome assembly of Zasmidium syzygii isolated from banana leaves.</title>
        <authorList>
            <person name="van Westerhoven A.C."/>
            <person name="Mehrabi R."/>
            <person name="Talebi R."/>
            <person name="Steentjes M.B.F."/>
            <person name="Corcolon B."/>
            <person name="Chong P.A."/>
            <person name="Kema G.H.J."/>
            <person name="Seidl M.F."/>
        </authorList>
    </citation>
    <scope>NUCLEOTIDE SEQUENCE [LARGE SCALE GENOMIC DNA]</scope>
    <source>
        <strain evidence="3 4">P124</strain>
    </source>
</reference>
<proteinExistence type="predicted"/>
<organism evidence="3 4">
    <name type="scientific">Zasmidium cellare</name>
    <name type="common">Wine cellar mold</name>
    <name type="synonym">Racodium cellare</name>
    <dbReference type="NCBI Taxonomy" id="395010"/>
    <lineage>
        <taxon>Eukaryota</taxon>
        <taxon>Fungi</taxon>
        <taxon>Dikarya</taxon>
        <taxon>Ascomycota</taxon>
        <taxon>Pezizomycotina</taxon>
        <taxon>Dothideomycetes</taxon>
        <taxon>Dothideomycetidae</taxon>
        <taxon>Mycosphaerellales</taxon>
        <taxon>Mycosphaerellaceae</taxon>
        <taxon>Zasmidium</taxon>
    </lineage>
</organism>
<keyword evidence="2" id="KW-0732">Signal</keyword>
<keyword evidence="4" id="KW-1185">Reference proteome</keyword>
<evidence type="ECO:0000313" key="3">
    <source>
        <dbReference type="EMBL" id="KAK4503317.1"/>
    </source>
</evidence>
<evidence type="ECO:0000256" key="1">
    <source>
        <dbReference type="SAM" id="MobiDB-lite"/>
    </source>
</evidence>
<evidence type="ECO:0000313" key="4">
    <source>
        <dbReference type="Proteomes" id="UP001305779"/>
    </source>
</evidence>
<feature type="region of interest" description="Disordered" evidence="1">
    <location>
        <begin position="221"/>
        <end position="248"/>
    </location>
</feature>
<protein>
    <submittedName>
        <fullName evidence="3">Uncharacterized protein</fullName>
    </submittedName>
</protein>
<dbReference type="EMBL" id="JAXOVC010000004">
    <property type="protein sequence ID" value="KAK4503317.1"/>
    <property type="molecule type" value="Genomic_DNA"/>
</dbReference>
<dbReference type="Proteomes" id="UP001305779">
    <property type="component" value="Unassembled WGS sequence"/>
</dbReference>
<evidence type="ECO:0000256" key="2">
    <source>
        <dbReference type="SAM" id="SignalP"/>
    </source>
</evidence>
<gene>
    <name evidence="3" type="ORF">PRZ48_006745</name>
</gene>
<feature type="chain" id="PRO_5045200226" evidence="2">
    <location>
        <begin position="17"/>
        <end position="268"/>
    </location>
</feature>
<sequence>MKPFVLLLVFASSVIAYDLAGAYERVLFYYAYLADTNSGTRPSTKIAVGCNSKRACSFDEFVKYIAQPGQITVNVNPAGQYPDVESTANALKDSQTTGQVEPSKVIAGASDYSSLLTRLRDTLAGITPNAPQGIKDGLAKASQGTARARMSAFYDEVDDAMKNPRVPGAGPFPNGLTRQDIPIFDGALRPSNPPTKRALIKETIKNNRGLTRAILYGSKDDPGYAKAGQPPASFFGQAGDPSHDTNRRVTEDAADMLCKYRKGKDPFA</sequence>
<name>A0ABR0EPC1_ZASCE</name>
<feature type="signal peptide" evidence="2">
    <location>
        <begin position="1"/>
        <end position="16"/>
    </location>
</feature>